<proteinExistence type="predicted"/>
<dbReference type="PANTHER" id="PTHR10334">
    <property type="entry name" value="CYSTEINE-RICH SECRETORY PROTEIN-RELATED"/>
    <property type="match status" value="1"/>
</dbReference>
<dbReference type="Gene3D" id="3.40.33.10">
    <property type="entry name" value="CAP"/>
    <property type="match status" value="1"/>
</dbReference>
<protein>
    <recommendedName>
        <fullName evidence="2">SCP domain-containing protein</fullName>
    </recommendedName>
</protein>
<comment type="caution">
    <text evidence="3">The sequence shown here is derived from an EMBL/GenBank/DDBJ whole genome shotgun (WGS) entry which is preliminary data.</text>
</comment>
<dbReference type="Pfam" id="PF00188">
    <property type="entry name" value="CAP"/>
    <property type="match status" value="1"/>
</dbReference>
<keyword evidence="4" id="KW-1185">Reference proteome</keyword>
<dbReference type="InterPro" id="IPR014044">
    <property type="entry name" value="CAP_dom"/>
</dbReference>
<dbReference type="PRINTS" id="PR00838">
    <property type="entry name" value="V5ALLERGEN"/>
</dbReference>
<dbReference type="CDD" id="cd05380">
    <property type="entry name" value="CAP_euk"/>
    <property type="match status" value="1"/>
</dbReference>
<name>A0AA39LY81_9BILA</name>
<dbReference type="PROSITE" id="PS01009">
    <property type="entry name" value="CRISP_1"/>
    <property type="match status" value="1"/>
</dbReference>
<dbReference type="InterPro" id="IPR018244">
    <property type="entry name" value="Allrgn_V5/Tpx1_CS"/>
</dbReference>
<evidence type="ECO:0000259" key="2">
    <source>
        <dbReference type="SMART" id="SM00198"/>
    </source>
</evidence>
<dbReference type="SMART" id="SM00198">
    <property type="entry name" value="SCP"/>
    <property type="match status" value="1"/>
</dbReference>
<feature type="chain" id="PRO_5041435980" description="SCP domain-containing protein" evidence="1">
    <location>
        <begin position="18"/>
        <end position="237"/>
    </location>
</feature>
<keyword evidence="1" id="KW-0732">Signal</keyword>
<sequence length="237" mass="25978">MKSIFVLGIVLVSCAFGQNCPTRGLSADSRKAILDKHNQLRSQNALGQSLDGSTGRNAPKAKNMYKLSWDCELEKIAQSWADRCQFQHSPSSLRNAGENLYMSWPTVQNDGPAIKAADSWWGELTKIGVGAYSPDFKLTNGLFSKGVGHYTQMAWARTTKLGCGHAKCSNMNLVVCNYRETGNYMDQSIYEIGNPCRQDSDCTTFQNSRCSAKEGLCYIAGGKCGQFNVGLNRTVSA</sequence>
<accession>A0AA39LY81</accession>
<dbReference type="AlphaFoldDB" id="A0AA39LY81"/>
<feature type="domain" description="SCP" evidence="2">
    <location>
        <begin position="28"/>
        <end position="186"/>
    </location>
</feature>
<dbReference type="PRINTS" id="PR00837">
    <property type="entry name" value="V5TPXLIKE"/>
</dbReference>
<dbReference type="InterPro" id="IPR002413">
    <property type="entry name" value="V5_allergen-like"/>
</dbReference>
<dbReference type="GO" id="GO:0005576">
    <property type="term" value="C:extracellular region"/>
    <property type="evidence" value="ECO:0007669"/>
    <property type="project" value="InterPro"/>
</dbReference>
<reference evidence="3" key="1">
    <citation type="submission" date="2023-06" db="EMBL/GenBank/DDBJ databases">
        <title>Genomic analysis of the entomopathogenic nematode Steinernema hermaphroditum.</title>
        <authorList>
            <person name="Schwarz E.M."/>
            <person name="Heppert J.K."/>
            <person name="Baniya A."/>
            <person name="Schwartz H.T."/>
            <person name="Tan C.-H."/>
            <person name="Antoshechkin I."/>
            <person name="Sternberg P.W."/>
            <person name="Goodrich-Blair H."/>
            <person name="Dillman A.R."/>
        </authorList>
    </citation>
    <scope>NUCLEOTIDE SEQUENCE</scope>
    <source>
        <strain evidence="3">PS9179</strain>
        <tissue evidence="3">Whole animal</tissue>
    </source>
</reference>
<dbReference type="Proteomes" id="UP001175271">
    <property type="component" value="Unassembled WGS sequence"/>
</dbReference>
<evidence type="ECO:0000313" key="3">
    <source>
        <dbReference type="EMBL" id="KAK0413704.1"/>
    </source>
</evidence>
<gene>
    <name evidence="3" type="ORF">QR680_006951</name>
</gene>
<dbReference type="EMBL" id="JAUCMV010000003">
    <property type="protein sequence ID" value="KAK0413704.1"/>
    <property type="molecule type" value="Genomic_DNA"/>
</dbReference>
<evidence type="ECO:0000313" key="4">
    <source>
        <dbReference type="Proteomes" id="UP001175271"/>
    </source>
</evidence>
<dbReference type="InterPro" id="IPR035940">
    <property type="entry name" value="CAP_sf"/>
</dbReference>
<dbReference type="SUPFAM" id="SSF55797">
    <property type="entry name" value="PR-1-like"/>
    <property type="match status" value="1"/>
</dbReference>
<dbReference type="InterPro" id="IPR001283">
    <property type="entry name" value="CRISP-related"/>
</dbReference>
<evidence type="ECO:0000256" key="1">
    <source>
        <dbReference type="SAM" id="SignalP"/>
    </source>
</evidence>
<feature type="signal peptide" evidence="1">
    <location>
        <begin position="1"/>
        <end position="17"/>
    </location>
</feature>
<organism evidence="3 4">
    <name type="scientific">Steinernema hermaphroditum</name>
    <dbReference type="NCBI Taxonomy" id="289476"/>
    <lineage>
        <taxon>Eukaryota</taxon>
        <taxon>Metazoa</taxon>
        <taxon>Ecdysozoa</taxon>
        <taxon>Nematoda</taxon>
        <taxon>Chromadorea</taxon>
        <taxon>Rhabditida</taxon>
        <taxon>Tylenchina</taxon>
        <taxon>Panagrolaimomorpha</taxon>
        <taxon>Strongyloidoidea</taxon>
        <taxon>Steinernematidae</taxon>
        <taxon>Steinernema</taxon>
    </lineage>
</organism>